<comment type="caution">
    <text evidence="1">The sequence shown here is derived from an EMBL/GenBank/DDBJ whole genome shotgun (WGS) entry which is preliminary data.</text>
</comment>
<organism evidence="1 2">
    <name type="scientific">Trichoderma lentiforme</name>
    <dbReference type="NCBI Taxonomy" id="1567552"/>
    <lineage>
        <taxon>Eukaryota</taxon>
        <taxon>Fungi</taxon>
        <taxon>Dikarya</taxon>
        <taxon>Ascomycota</taxon>
        <taxon>Pezizomycotina</taxon>
        <taxon>Sordariomycetes</taxon>
        <taxon>Hypocreomycetidae</taxon>
        <taxon>Hypocreales</taxon>
        <taxon>Hypocreaceae</taxon>
        <taxon>Trichoderma</taxon>
    </lineage>
</organism>
<proteinExistence type="predicted"/>
<name>A0A9P4XFT2_9HYPO</name>
<protein>
    <submittedName>
        <fullName evidence="1">Uncharacterized protein</fullName>
    </submittedName>
</protein>
<dbReference type="Proteomes" id="UP000801864">
    <property type="component" value="Unassembled WGS sequence"/>
</dbReference>
<dbReference type="EMBL" id="QLNT01000010">
    <property type="protein sequence ID" value="KAF3071422.1"/>
    <property type="molecule type" value="Genomic_DNA"/>
</dbReference>
<reference evidence="1 2" key="1">
    <citation type="submission" date="2018-06" db="EMBL/GenBank/DDBJ databases">
        <title>Genome analysis of cellulolytic fungus Trichoderma lentiforme CFAM-422.</title>
        <authorList>
            <person name="Steindorff A.S."/>
            <person name="Formighieri E.F."/>
            <person name="Midorikawa G.E.O."/>
            <person name="Tamietti M.S."/>
            <person name="Ramos E.Z."/>
            <person name="Silva A.S."/>
            <person name="Bon E.P.S."/>
            <person name="Mendes T.D."/>
            <person name="Damaso M.C.T."/>
            <person name="Favaro L.C.L."/>
        </authorList>
    </citation>
    <scope>NUCLEOTIDE SEQUENCE [LARGE SCALE GENOMIC DNA]</scope>
    <source>
        <strain evidence="1 2">CFAM-422</strain>
    </source>
</reference>
<accession>A0A9P4XFT2</accession>
<dbReference type="AlphaFoldDB" id="A0A9P4XFT2"/>
<evidence type="ECO:0000313" key="2">
    <source>
        <dbReference type="Proteomes" id="UP000801864"/>
    </source>
</evidence>
<evidence type="ECO:0000313" key="1">
    <source>
        <dbReference type="EMBL" id="KAF3071422.1"/>
    </source>
</evidence>
<gene>
    <name evidence="1" type="ORF">CFAM422_006232</name>
</gene>
<keyword evidence="2" id="KW-1185">Reference proteome</keyword>
<sequence>MGVMQDALIKIRADSALSPSLQLSPSQGTSVLQFPNSSEIGRVRDKQVSAVRSTTSKVIPR</sequence>